<dbReference type="OrthoDB" id="7651521at2"/>
<name>A0A4Q7LVV0_9BURK</name>
<dbReference type="Pfam" id="PF20332">
    <property type="entry name" value="DUF6627"/>
    <property type="match status" value="1"/>
</dbReference>
<evidence type="ECO:0000313" key="2">
    <source>
        <dbReference type="EMBL" id="RZS58108.1"/>
    </source>
</evidence>
<dbReference type="Proteomes" id="UP000293433">
    <property type="component" value="Unassembled WGS sequence"/>
</dbReference>
<dbReference type="RefSeq" id="WP_130480292.1">
    <property type="nucleotide sequence ID" value="NZ_SGWV01000007.1"/>
</dbReference>
<evidence type="ECO:0008006" key="4">
    <source>
        <dbReference type="Google" id="ProtNLM"/>
    </source>
</evidence>
<dbReference type="AlphaFoldDB" id="A0A4Q7LVV0"/>
<feature type="transmembrane region" description="Helical" evidence="1">
    <location>
        <begin position="120"/>
        <end position="139"/>
    </location>
</feature>
<keyword evidence="1" id="KW-1133">Transmembrane helix</keyword>
<comment type="caution">
    <text evidence="2">The sequence shown here is derived from an EMBL/GenBank/DDBJ whole genome shotgun (WGS) entry which is preliminary data.</text>
</comment>
<reference evidence="2 3" key="1">
    <citation type="submission" date="2019-02" db="EMBL/GenBank/DDBJ databases">
        <title>Genomic Encyclopedia of Type Strains, Phase IV (KMG-IV): sequencing the most valuable type-strain genomes for metagenomic binning, comparative biology and taxonomic classification.</title>
        <authorList>
            <person name="Goeker M."/>
        </authorList>
    </citation>
    <scope>NUCLEOTIDE SEQUENCE [LARGE SCALE GENOMIC DNA]</scope>
    <source>
        <strain evidence="2 3">DSM 10617</strain>
    </source>
</reference>
<proteinExistence type="predicted"/>
<keyword evidence="1" id="KW-0472">Membrane</keyword>
<evidence type="ECO:0000313" key="3">
    <source>
        <dbReference type="Proteomes" id="UP000293433"/>
    </source>
</evidence>
<keyword evidence="3" id="KW-1185">Reference proteome</keyword>
<dbReference type="EMBL" id="SGWV01000007">
    <property type="protein sequence ID" value="RZS58108.1"/>
    <property type="molecule type" value="Genomic_DNA"/>
</dbReference>
<dbReference type="InterPro" id="IPR046735">
    <property type="entry name" value="PA2779-like"/>
</dbReference>
<protein>
    <recommendedName>
        <fullName evidence="4">PA2779 family protein</fullName>
    </recommendedName>
</protein>
<keyword evidence="1" id="KW-0812">Transmembrane</keyword>
<accession>A0A4Q7LVV0</accession>
<sequence length="146" mass="15203">MCADRTPSFAIQRPSIARRLLASLVITSLSFGGVVGTAQAGMVGAEVLADAQAQASLGPAQRQLLAAVDRPEVVQALVDRGVDPAQARLRIAALSDSQAQALAAEMDQAPAGASGVLDTVVFVFLVLLVTDILGFTKIFPFTRSIR</sequence>
<evidence type="ECO:0000256" key="1">
    <source>
        <dbReference type="SAM" id="Phobius"/>
    </source>
</evidence>
<dbReference type="PIRSF" id="PIRSF029543">
    <property type="entry name" value="UCP029543"/>
    <property type="match status" value="1"/>
</dbReference>
<organism evidence="2 3">
    <name type="scientific">Sphaerotilus mobilis</name>
    <dbReference type="NCBI Taxonomy" id="47994"/>
    <lineage>
        <taxon>Bacteria</taxon>
        <taxon>Pseudomonadati</taxon>
        <taxon>Pseudomonadota</taxon>
        <taxon>Betaproteobacteria</taxon>
        <taxon>Burkholderiales</taxon>
        <taxon>Sphaerotilaceae</taxon>
        <taxon>Sphaerotilus</taxon>
    </lineage>
</organism>
<gene>
    <name evidence="2" type="ORF">EV685_0387</name>
</gene>
<dbReference type="NCBIfam" id="NF033919">
    <property type="entry name" value="PA2779_fam"/>
    <property type="match status" value="1"/>
</dbReference>
<dbReference type="InterPro" id="IPR016924">
    <property type="entry name" value="UCP029543"/>
</dbReference>